<dbReference type="PANTHER" id="PTHR43371">
    <property type="entry name" value="VITAMIN B12-DEPENDENT RIBONUCLEOTIDE REDUCTASE"/>
    <property type="match status" value="1"/>
</dbReference>
<evidence type="ECO:0000256" key="13">
    <source>
        <dbReference type="ARBA" id="ARBA00047754"/>
    </source>
</evidence>
<evidence type="ECO:0000259" key="17">
    <source>
        <dbReference type="Pfam" id="PF02867"/>
    </source>
</evidence>
<dbReference type="InterPro" id="IPR050862">
    <property type="entry name" value="RdRp_reductase_class-2"/>
</dbReference>
<keyword evidence="9" id="KW-0215">Deoxyribonucleotide synthesis</keyword>
<dbReference type="UniPathway" id="UPA00326"/>
<keyword evidence="5 14" id="KW-0846">Cobalamin</keyword>
<comment type="cofactor">
    <cofactor evidence="1 14">
        <name>adenosylcob(III)alamin</name>
        <dbReference type="ChEBI" id="CHEBI:18408"/>
    </cofactor>
</comment>
<feature type="domain" description="TSCPD" evidence="18">
    <location>
        <begin position="635"/>
        <end position="737"/>
    </location>
</feature>
<dbReference type="Pfam" id="PF00317">
    <property type="entry name" value="Ribonuc_red_lgN"/>
    <property type="match status" value="1"/>
</dbReference>
<dbReference type="CDD" id="cd02888">
    <property type="entry name" value="RNR_II_dimer"/>
    <property type="match status" value="1"/>
</dbReference>
<evidence type="ECO:0000259" key="16">
    <source>
        <dbReference type="Pfam" id="PF00317"/>
    </source>
</evidence>
<dbReference type="Gene3D" id="3.20.70.20">
    <property type="match status" value="1"/>
</dbReference>
<geneLocation type="plasmid" evidence="19 20">
    <name>unnamed1</name>
</geneLocation>
<gene>
    <name evidence="19" type="ORF">GBA63_22605</name>
</gene>
<protein>
    <recommendedName>
        <fullName evidence="4 14">Vitamin B12-dependent ribonucleotide reductase</fullName>
        <ecNumber evidence="3 14">1.17.4.1</ecNumber>
    </recommendedName>
</protein>
<dbReference type="Pfam" id="PF02867">
    <property type="entry name" value="Ribonuc_red_lgC"/>
    <property type="match status" value="1"/>
</dbReference>
<dbReference type="NCBIfam" id="NF006417">
    <property type="entry name" value="PRK08665.1"/>
    <property type="match status" value="1"/>
</dbReference>
<keyword evidence="7 14" id="KW-0547">Nucleotide-binding</keyword>
<accession>A0A6G8QGA6</accession>
<evidence type="ECO:0000256" key="4">
    <source>
        <dbReference type="ARBA" id="ARBA00014409"/>
    </source>
</evidence>
<evidence type="ECO:0000256" key="5">
    <source>
        <dbReference type="ARBA" id="ARBA00022628"/>
    </source>
</evidence>
<dbReference type="KEGG" id="rub:GBA63_22605"/>
<organism evidence="19 20">
    <name type="scientific">Rubrobacter tropicus</name>
    <dbReference type="NCBI Taxonomy" id="2653851"/>
    <lineage>
        <taxon>Bacteria</taxon>
        <taxon>Bacillati</taxon>
        <taxon>Actinomycetota</taxon>
        <taxon>Rubrobacteria</taxon>
        <taxon>Rubrobacterales</taxon>
        <taxon>Rubrobacteraceae</taxon>
        <taxon>Rubrobacter</taxon>
    </lineage>
</organism>
<evidence type="ECO:0000256" key="12">
    <source>
        <dbReference type="ARBA" id="ARBA00025437"/>
    </source>
</evidence>
<proteinExistence type="inferred from homology"/>
<dbReference type="InterPro" id="IPR024434">
    <property type="entry name" value="TSCPD_dom"/>
</dbReference>
<dbReference type="EMBL" id="CP045120">
    <property type="protein sequence ID" value="QIN85534.1"/>
    <property type="molecule type" value="Genomic_DNA"/>
</dbReference>
<keyword evidence="20" id="KW-1185">Reference proteome</keyword>
<dbReference type="InterPro" id="IPR000788">
    <property type="entry name" value="RNR_lg_C"/>
</dbReference>
<evidence type="ECO:0000256" key="7">
    <source>
        <dbReference type="ARBA" id="ARBA00022741"/>
    </source>
</evidence>
<evidence type="ECO:0000256" key="2">
    <source>
        <dbReference type="ARBA" id="ARBA00007405"/>
    </source>
</evidence>
<reference evidence="19 20" key="1">
    <citation type="submission" date="2019-10" db="EMBL/GenBank/DDBJ databases">
        <title>Rubrobacter sp nov SCSIO 52090 isolated from a deep-sea sediment in the South China Sea.</title>
        <authorList>
            <person name="Chen R.W."/>
        </authorList>
    </citation>
    <scope>NUCLEOTIDE SEQUENCE [LARGE SCALE GENOMIC DNA]</scope>
    <source>
        <strain evidence="19 20">SCSIO 52909</strain>
        <plasmid evidence="19 20">unnamed1</plasmid>
    </source>
</reference>
<dbReference type="InterPro" id="IPR008926">
    <property type="entry name" value="RNR_R1-su_N"/>
</dbReference>
<evidence type="ECO:0000256" key="8">
    <source>
        <dbReference type="ARBA" id="ARBA00023002"/>
    </source>
</evidence>
<name>A0A6G8QGA6_9ACTN</name>
<feature type="domain" description="Ribonucleotide reductase large subunit C-terminal" evidence="17">
    <location>
        <begin position="105"/>
        <end position="592"/>
    </location>
</feature>
<keyword evidence="8 14" id="KW-0560">Oxidoreductase</keyword>
<dbReference type="InterPro" id="IPR013344">
    <property type="entry name" value="RNR_NrdJ/NrdZ"/>
</dbReference>
<dbReference type="SUPFAM" id="SSF48168">
    <property type="entry name" value="R1 subunit of ribonucleotide reductase, N-terminal domain"/>
    <property type="match status" value="1"/>
</dbReference>
<evidence type="ECO:0000256" key="10">
    <source>
        <dbReference type="ARBA" id="ARBA00023157"/>
    </source>
</evidence>
<dbReference type="RefSeq" id="WP_166180936.1">
    <property type="nucleotide sequence ID" value="NZ_CP045120.1"/>
</dbReference>
<dbReference type="GO" id="GO:0004748">
    <property type="term" value="F:ribonucleoside-diphosphate reductase activity, thioredoxin disulfide as acceptor"/>
    <property type="evidence" value="ECO:0007669"/>
    <property type="project" value="UniProtKB-EC"/>
</dbReference>
<dbReference type="Proteomes" id="UP000501452">
    <property type="component" value="Plasmid unnamed1"/>
</dbReference>
<evidence type="ECO:0000259" key="18">
    <source>
        <dbReference type="Pfam" id="PF12637"/>
    </source>
</evidence>
<evidence type="ECO:0000256" key="1">
    <source>
        <dbReference type="ARBA" id="ARBA00001922"/>
    </source>
</evidence>
<dbReference type="InterPro" id="IPR013509">
    <property type="entry name" value="RNR_lsu_N"/>
</dbReference>
<dbReference type="AlphaFoldDB" id="A0A6G8QGA6"/>
<keyword evidence="6 14" id="KW-0237">DNA synthesis</keyword>
<dbReference type="GO" id="GO:0005524">
    <property type="term" value="F:ATP binding"/>
    <property type="evidence" value="ECO:0007669"/>
    <property type="project" value="InterPro"/>
</dbReference>
<comment type="catalytic activity">
    <reaction evidence="13 14">
        <text>a 2'-deoxyribonucleoside 5'-diphosphate + [thioredoxin]-disulfide + H2O = a ribonucleoside 5'-diphosphate + [thioredoxin]-dithiol</text>
        <dbReference type="Rhea" id="RHEA:23252"/>
        <dbReference type="Rhea" id="RHEA-COMP:10698"/>
        <dbReference type="Rhea" id="RHEA-COMP:10700"/>
        <dbReference type="ChEBI" id="CHEBI:15377"/>
        <dbReference type="ChEBI" id="CHEBI:29950"/>
        <dbReference type="ChEBI" id="CHEBI:50058"/>
        <dbReference type="ChEBI" id="CHEBI:57930"/>
        <dbReference type="ChEBI" id="CHEBI:73316"/>
        <dbReference type="EC" id="1.17.4.1"/>
    </reaction>
</comment>
<evidence type="ECO:0000256" key="9">
    <source>
        <dbReference type="ARBA" id="ARBA00023116"/>
    </source>
</evidence>
<evidence type="ECO:0000256" key="3">
    <source>
        <dbReference type="ARBA" id="ARBA00012274"/>
    </source>
</evidence>
<evidence type="ECO:0000256" key="15">
    <source>
        <dbReference type="SAM" id="MobiDB-lite"/>
    </source>
</evidence>
<comment type="similarity">
    <text evidence="2 14">Belongs to the ribonucleoside diphosphate reductase class-2 family.</text>
</comment>
<feature type="region of interest" description="Disordered" evidence="15">
    <location>
        <begin position="600"/>
        <end position="637"/>
    </location>
</feature>
<dbReference type="EC" id="1.17.4.1" evidence="3 14"/>
<keyword evidence="11 14" id="KW-0170">Cobalt</keyword>
<evidence type="ECO:0000313" key="19">
    <source>
        <dbReference type="EMBL" id="QIN85534.1"/>
    </source>
</evidence>
<dbReference type="PRINTS" id="PR01183">
    <property type="entry name" value="RIBORDTASEM1"/>
</dbReference>
<keyword evidence="19" id="KW-0614">Plasmid</keyword>
<dbReference type="GO" id="GO:0031419">
    <property type="term" value="F:cobalamin binding"/>
    <property type="evidence" value="ECO:0007669"/>
    <property type="project" value="UniProtKB-KW"/>
</dbReference>
<dbReference type="GO" id="GO:0071897">
    <property type="term" value="P:DNA biosynthetic process"/>
    <property type="evidence" value="ECO:0007669"/>
    <property type="project" value="UniProtKB-KW"/>
</dbReference>
<evidence type="ECO:0000256" key="14">
    <source>
        <dbReference type="RuleBase" id="RU364064"/>
    </source>
</evidence>
<evidence type="ECO:0000256" key="6">
    <source>
        <dbReference type="ARBA" id="ARBA00022634"/>
    </source>
</evidence>
<keyword evidence="10" id="KW-1015">Disulfide bond</keyword>
<dbReference type="PANTHER" id="PTHR43371:SF1">
    <property type="entry name" value="RIBONUCLEOSIDE-DIPHOSPHATE REDUCTASE"/>
    <property type="match status" value="1"/>
</dbReference>
<sequence length="782" mass="84550">METERHDAQVFEVNDNALAVLEKRYLKKNEAGDAIEEPIDMFRRVAGTIAEPEVDFGIARGLSGDEARAVSEEQEKRFLDLMLSRKFMPNSPTLMNAGRELAQLSACFVLPVEDSIDSIYDTLKHQAVIHKSGGGTGFGFSKLRPKGDVVSSTMGVSSGPVSFMSVFDASTDKIKQGGTRRGANMGILRVDHPDIEGFITCKHDNDEINNFNISVAITDEFMERARADLDFDLKNPRDGEVIKTVRAQDLFRKIVEGAWLNGEPGVVFIDRINADNPTPQFPIEATNPCSEAHLPAYDSCNLGSINLERFVLTAAQAEEKIAQNGRASGPRAPKETDCVDWVALKECVRTAVRFLDNVIEQNDYPLAEIARMSRGNRRIGLGVMGFADALVKLGVPYDSGRALELANSFMEFIDRHAWEASRDLAEERGVFANWEGSVHNARDGRRVRNATVTTIAPTGTISMIAGCSGGIEPLFAVAFLRRQAGMEMPDVNPEFVKIAKDRGFYSEDLMRSVAEHGSVRDVEEVPEDVRRVWVTSQEISPEDHVNMQAAFQKHTSMGISKTINLPNEATIQDVADAYTLTYSVGCKGVALYRDGSRDEQVLSKGSAPTAAPSSGENPPAAVAHGPSLAEDRNGRPNLLPGVTRKLATGHGPMYVTMSDDEFGARECFVILGKPGGTAAAFSDALGRMISLALAHGASPAKVVHQLRGIQDGHRVGFGENTVLSVPDGVAKAMAEHYLKAEDGASAGQLALPVAGACPDCSAGLSREEGCVVCHSCGYSKCS</sequence>
<dbReference type="NCBIfam" id="TIGR02504">
    <property type="entry name" value="NrdJ_Z"/>
    <property type="match status" value="1"/>
</dbReference>
<comment type="function">
    <text evidence="12 14">Catalyzes the reduction of ribonucleotides to deoxyribonucleotides. May function to provide a pool of deoxyribonucleotide precursors for DNA repair during oxygen limitation and/or for immediate growth after restoration of oxygen.</text>
</comment>
<evidence type="ECO:0000256" key="11">
    <source>
        <dbReference type="ARBA" id="ARBA00023285"/>
    </source>
</evidence>
<dbReference type="Pfam" id="PF12637">
    <property type="entry name" value="TSCPD"/>
    <property type="match status" value="1"/>
</dbReference>
<evidence type="ECO:0000313" key="20">
    <source>
        <dbReference type="Proteomes" id="UP000501452"/>
    </source>
</evidence>
<feature type="domain" description="Ribonucleotide reductase large subunit N-terminal" evidence="16">
    <location>
        <begin position="13"/>
        <end position="101"/>
    </location>
</feature>
<dbReference type="GO" id="GO:0009263">
    <property type="term" value="P:deoxyribonucleotide biosynthetic process"/>
    <property type="evidence" value="ECO:0007669"/>
    <property type="project" value="UniProtKB-KW"/>
</dbReference>
<dbReference type="SUPFAM" id="SSF51998">
    <property type="entry name" value="PFL-like glycyl radical enzymes"/>
    <property type="match status" value="1"/>
</dbReference>